<comment type="caution">
    <text evidence="1">The sequence shown here is derived from an EMBL/GenBank/DDBJ whole genome shotgun (WGS) entry which is preliminary data.</text>
</comment>
<dbReference type="InParanoid" id="Q54UT6"/>
<dbReference type="EMBL" id="AAFI02000025">
    <property type="protein sequence ID" value="EAL67029.1"/>
    <property type="molecule type" value="Genomic_DNA"/>
</dbReference>
<dbReference type="PaxDb" id="44689-DDB0266981"/>
<gene>
    <name evidence="1" type="ORF">DDB_G0280835</name>
</gene>
<dbReference type="VEuPathDB" id="AmoebaDB:DDB_G0280835"/>
<dbReference type="KEGG" id="ddi:DDB_G0280835"/>
<keyword evidence="2" id="KW-1185">Reference proteome</keyword>
<dbReference type="HOGENOM" id="CLU_082565_1_1_1"/>
<accession>Q54UT6</accession>
<organism evidence="1 2">
    <name type="scientific">Dictyostelium discoideum</name>
    <name type="common">Social amoeba</name>
    <dbReference type="NCBI Taxonomy" id="44689"/>
    <lineage>
        <taxon>Eukaryota</taxon>
        <taxon>Amoebozoa</taxon>
        <taxon>Evosea</taxon>
        <taxon>Eumycetozoa</taxon>
        <taxon>Dictyostelia</taxon>
        <taxon>Dictyosteliales</taxon>
        <taxon>Dictyosteliaceae</taxon>
        <taxon>Dictyostelium</taxon>
    </lineage>
</organism>
<dbReference type="PhylomeDB" id="Q54UT6"/>
<dbReference type="RefSeq" id="XP_641005.1">
    <property type="nucleotide sequence ID" value="XM_635913.1"/>
</dbReference>
<dbReference type="PANTHER" id="PTHR38567:SF1">
    <property type="entry name" value="DUF4291 DOMAIN-CONTAINING PROTEIN"/>
    <property type="match status" value="1"/>
</dbReference>
<dbReference type="eggNOG" id="ENOG502RYIY">
    <property type="taxonomic scope" value="Eukaryota"/>
</dbReference>
<evidence type="ECO:0000313" key="2">
    <source>
        <dbReference type="Proteomes" id="UP000002195"/>
    </source>
</evidence>
<evidence type="ECO:0000313" key="1">
    <source>
        <dbReference type="EMBL" id="EAL67029.1"/>
    </source>
</evidence>
<dbReference type="OMA" id="RDRMTWI"/>
<dbReference type="Proteomes" id="UP000002195">
    <property type="component" value="Unassembled WGS sequence"/>
</dbReference>
<dbReference type="GO" id="GO:0048870">
    <property type="term" value="P:cell motility"/>
    <property type="evidence" value="ECO:0000316"/>
    <property type="project" value="dictyBase"/>
</dbReference>
<dbReference type="Pfam" id="PF14124">
    <property type="entry name" value="DUF4291"/>
    <property type="match status" value="1"/>
</dbReference>
<dbReference type="STRING" id="44689.Q54UT6"/>
<dbReference type="GeneID" id="8621797"/>
<dbReference type="PANTHER" id="PTHR38567">
    <property type="entry name" value="DUF4291 DOMAIN-CONTAINING PROTEIN"/>
    <property type="match status" value="1"/>
</dbReference>
<protein>
    <recommendedName>
        <fullName evidence="3">DUF4291 domain-containing protein</fullName>
    </recommendedName>
</protein>
<sequence length="192" mass="22709">MSNKNYKRIIKAVYNDETIRVYQAYNKEIAEGAVKNQRFVDPWLTTRTTWIKPSLCWMMYRAGYGYKDKNQERILAIDIKREAFEWILDTYYDNNNENLNDLKAYAKNSLVIQWDPERSIKIGKLENGELRSIQIGIKPNLTQKFNNEWIAEINDITDIVHQIKREIDDGNIEKAISLLPIEKVYTPINVKF</sequence>
<name>Q54UT6_DICDI</name>
<proteinExistence type="predicted"/>
<evidence type="ECO:0008006" key="3">
    <source>
        <dbReference type="Google" id="ProtNLM"/>
    </source>
</evidence>
<dbReference type="AlphaFoldDB" id="Q54UT6"/>
<dbReference type="dictyBase" id="DDB_G0280835"/>
<dbReference type="InterPro" id="IPR025633">
    <property type="entry name" value="DUF4291"/>
</dbReference>
<reference evidence="1 2" key="1">
    <citation type="journal article" date="2005" name="Nature">
        <title>The genome of the social amoeba Dictyostelium discoideum.</title>
        <authorList>
            <consortium name="The Dictyostelium discoideum Sequencing Consortium"/>
            <person name="Eichinger L."/>
            <person name="Pachebat J.A."/>
            <person name="Glockner G."/>
            <person name="Rajandream M.A."/>
            <person name="Sucgang R."/>
            <person name="Berriman M."/>
            <person name="Song J."/>
            <person name="Olsen R."/>
            <person name="Szafranski K."/>
            <person name="Xu Q."/>
            <person name="Tunggal B."/>
            <person name="Kummerfeld S."/>
            <person name="Madera M."/>
            <person name="Konfortov B.A."/>
            <person name="Rivero F."/>
            <person name="Bankier A.T."/>
            <person name="Lehmann R."/>
            <person name="Hamlin N."/>
            <person name="Davies R."/>
            <person name="Gaudet P."/>
            <person name="Fey P."/>
            <person name="Pilcher K."/>
            <person name="Chen G."/>
            <person name="Saunders D."/>
            <person name="Sodergren E."/>
            <person name="Davis P."/>
            <person name="Kerhornou A."/>
            <person name="Nie X."/>
            <person name="Hall N."/>
            <person name="Anjard C."/>
            <person name="Hemphill L."/>
            <person name="Bason N."/>
            <person name="Farbrother P."/>
            <person name="Desany B."/>
            <person name="Just E."/>
            <person name="Morio T."/>
            <person name="Rost R."/>
            <person name="Churcher C."/>
            <person name="Cooper J."/>
            <person name="Haydock S."/>
            <person name="van Driessche N."/>
            <person name="Cronin A."/>
            <person name="Goodhead I."/>
            <person name="Muzny D."/>
            <person name="Mourier T."/>
            <person name="Pain A."/>
            <person name="Lu M."/>
            <person name="Harper D."/>
            <person name="Lindsay R."/>
            <person name="Hauser H."/>
            <person name="James K."/>
            <person name="Quiles M."/>
            <person name="Madan Babu M."/>
            <person name="Saito T."/>
            <person name="Buchrieser C."/>
            <person name="Wardroper A."/>
            <person name="Felder M."/>
            <person name="Thangavelu M."/>
            <person name="Johnson D."/>
            <person name="Knights A."/>
            <person name="Loulseged H."/>
            <person name="Mungall K."/>
            <person name="Oliver K."/>
            <person name="Price C."/>
            <person name="Quail M.A."/>
            <person name="Urushihara H."/>
            <person name="Hernandez J."/>
            <person name="Rabbinowitsch E."/>
            <person name="Steffen D."/>
            <person name="Sanders M."/>
            <person name="Ma J."/>
            <person name="Kohara Y."/>
            <person name="Sharp S."/>
            <person name="Simmonds M."/>
            <person name="Spiegler S."/>
            <person name="Tivey A."/>
            <person name="Sugano S."/>
            <person name="White B."/>
            <person name="Walker D."/>
            <person name="Woodward J."/>
            <person name="Winckler T."/>
            <person name="Tanaka Y."/>
            <person name="Shaulsky G."/>
            <person name="Schleicher M."/>
            <person name="Weinstock G."/>
            <person name="Rosenthal A."/>
            <person name="Cox E.C."/>
            <person name="Chisholm R.L."/>
            <person name="Gibbs R."/>
            <person name="Loomis W.F."/>
            <person name="Platzer M."/>
            <person name="Kay R.R."/>
            <person name="Williams J."/>
            <person name="Dear P.H."/>
            <person name="Noegel A.A."/>
            <person name="Barrell B."/>
            <person name="Kuspa A."/>
        </authorList>
    </citation>
    <scope>NUCLEOTIDE SEQUENCE [LARGE SCALE GENOMIC DNA]</scope>
    <source>
        <strain evidence="1 2">AX4</strain>
    </source>
</reference>